<accession>A0A1L8GL91</accession>
<dbReference type="GeneID" id="446566"/>
<feature type="compositionally biased region" description="Basic and acidic residues" evidence="19">
    <location>
        <begin position="15"/>
        <end position="24"/>
    </location>
</feature>
<dbReference type="Proteomes" id="UP000186698">
    <property type="component" value="Chromosome 4L"/>
</dbReference>
<evidence type="ECO:0000313" key="20">
    <source>
        <dbReference type="Proteomes" id="UP000186698"/>
    </source>
</evidence>
<dbReference type="AlphaFoldDB" id="A0A1L8GL91"/>
<evidence type="ECO:0000256" key="4">
    <source>
        <dbReference type="ARBA" id="ARBA00004496"/>
    </source>
</evidence>
<evidence type="ECO:0000256" key="1">
    <source>
        <dbReference type="ARBA" id="ARBA00004123"/>
    </source>
</evidence>
<dbReference type="InterPro" id="IPR009053">
    <property type="entry name" value="Prefoldin"/>
</dbReference>
<evidence type="ECO:0000256" key="7">
    <source>
        <dbReference type="ARBA" id="ARBA00022553"/>
    </source>
</evidence>
<gene>
    <name evidence="21" type="primary">uri1.L</name>
    <name evidence="21" type="synonym">c19orf2</name>
    <name evidence="21" type="synonym">uri1</name>
</gene>
<keyword evidence="6" id="KW-0678">Repressor</keyword>
<evidence type="ECO:0000256" key="19">
    <source>
        <dbReference type="SAM" id="MobiDB-lite"/>
    </source>
</evidence>
<comment type="similarity">
    <text evidence="14">Belongs to the RNA polymerase II subunit 5-mediating protein family.</text>
</comment>
<comment type="subcellular location">
    <subcellularLocation>
        <location evidence="3">Cell projection</location>
        <location evidence="3">Dendrite</location>
    </subcellularLocation>
    <subcellularLocation>
        <location evidence="4">Cytoplasm</location>
    </subcellularLocation>
    <subcellularLocation>
        <location evidence="2">Mitochondrion</location>
    </subcellularLocation>
    <subcellularLocation>
        <location evidence="1">Nucleus</location>
    </subcellularLocation>
</comment>
<evidence type="ECO:0000256" key="16">
    <source>
        <dbReference type="ARBA" id="ARBA00064379"/>
    </source>
</evidence>
<dbReference type="RefSeq" id="XP_041445263.1">
    <property type="nucleotide sequence ID" value="XM_041589329.1"/>
</dbReference>
<evidence type="ECO:0000256" key="3">
    <source>
        <dbReference type="ARBA" id="ARBA00004279"/>
    </source>
</evidence>
<feature type="region of interest" description="Disordered" evidence="19">
    <location>
        <begin position="458"/>
        <end position="493"/>
    </location>
</feature>
<feature type="region of interest" description="Disordered" evidence="19">
    <location>
        <begin position="313"/>
        <end position="344"/>
    </location>
</feature>
<dbReference type="OrthoDB" id="21413at2759"/>
<dbReference type="STRING" id="8355.A0A1L8GL91"/>
<keyword evidence="5" id="KW-0963">Cytoplasm</keyword>
<dbReference type="InterPro" id="IPR004127">
    <property type="entry name" value="Prefoldin_subunit_alpha"/>
</dbReference>
<protein>
    <recommendedName>
        <fullName evidence="18">Protein phosphatase 1 regulatory subunit 19</fullName>
    </recommendedName>
    <alternativeName>
        <fullName evidence="17">RNA polymerase II subunit 5-mediating protein</fullName>
    </alternativeName>
</protein>
<dbReference type="SUPFAM" id="SSF46579">
    <property type="entry name" value="Prefoldin"/>
    <property type="match status" value="1"/>
</dbReference>
<evidence type="ECO:0000256" key="10">
    <source>
        <dbReference type="ARBA" id="ARBA00023163"/>
    </source>
</evidence>
<reference evidence="21" key="1">
    <citation type="submission" date="2025-08" db="UniProtKB">
        <authorList>
            <consortium name="RefSeq"/>
        </authorList>
    </citation>
    <scope>IDENTIFICATION</scope>
    <source>
        <strain evidence="21">J_2021</strain>
        <tissue evidence="21">Erythrocytes</tissue>
    </source>
</reference>
<keyword evidence="8" id="KW-0805">Transcription regulation</keyword>
<dbReference type="GO" id="GO:0005739">
    <property type="term" value="C:mitochondrion"/>
    <property type="evidence" value="ECO:0007669"/>
    <property type="project" value="UniProtKB-SubCell"/>
</dbReference>
<evidence type="ECO:0000256" key="18">
    <source>
        <dbReference type="ARBA" id="ARBA00082683"/>
    </source>
</evidence>
<dbReference type="GO" id="GO:0005634">
    <property type="term" value="C:nucleus"/>
    <property type="evidence" value="ECO:0007669"/>
    <property type="project" value="UniProtKB-SubCell"/>
</dbReference>
<dbReference type="InterPro" id="IPR052255">
    <property type="entry name" value="RNA_pol_II_subunit5-mediator"/>
</dbReference>
<evidence type="ECO:0000256" key="17">
    <source>
        <dbReference type="ARBA" id="ARBA00078910"/>
    </source>
</evidence>
<dbReference type="GO" id="GO:2001243">
    <property type="term" value="P:negative regulation of intrinsic apoptotic signaling pathway"/>
    <property type="evidence" value="ECO:0000318"/>
    <property type="project" value="GO_Central"/>
</dbReference>
<keyword evidence="12" id="KW-0650">Protein phosphatase inhibitor</keyword>
<organism evidence="20 21">
    <name type="scientific">Xenopus laevis</name>
    <name type="common">African clawed frog</name>
    <dbReference type="NCBI Taxonomy" id="8355"/>
    <lineage>
        <taxon>Eukaryota</taxon>
        <taxon>Metazoa</taxon>
        <taxon>Chordata</taxon>
        <taxon>Craniata</taxon>
        <taxon>Vertebrata</taxon>
        <taxon>Euteleostomi</taxon>
        <taxon>Amphibia</taxon>
        <taxon>Batrachia</taxon>
        <taxon>Anura</taxon>
        <taxon>Pipoidea</taxon>
        <taxon>Pipidae</taxon>
        <taxon>Xenopodinae</taxon>
        <taxon>Xenopus</taxon>
        <taxon>Xenopus</taxon>
    </lineage>
</organism>
<evidence type="ECO:0000256" key="9">
    <source>
        <dbReference type="ARBA" id="ARBA00023128"/>
    </source>
</evidence>
<dbReference type="GO" id="GO:0004864">
    <property type="term" value="F:protein phosphatase inhibitor activity"/>
    <property type="evidence" value="ECO:0007669"/>
    <property type="project" value="UniProtKB-KW"/>
</dbReference>
<keyword evidence="10" id="KW-0804">Transcription</keyword>
<dbReference type="CTD" id="446566"/>
<keyword evidence="9" id="KW-0496">Mitochondrion</keyword>
<evidence type="ECO:0000256" key="11">
    <source>
        <dbReference type="ARBA" id="ARBA00023242"/>
    </source>
</evidence>
<proteinExistence type="inferred from homology"/>
<sequence>MEEISKGTKPPSSKDVSRLQEEHGKVVSSCQETIQHWRKVESDYESLQERLRTLPDKLTYEIMVPFGPLAFMPGKLVKTNEVTVLLGDSWFAKCSAKEAVGLIDHRKKHVRKTMEDLQAVAKNFESKEVFTKDLQSMSDEPGDFFDIKEESNENTAYSKGSHRIAHKPHSKPKVPDCFEEEVAEDEMEVKAKNKFLDNEELWARLEELEREEALHGELNDVREIQNEIKELGFFEEDKENRKTDLNVSQEVRESPTLGNYLNAKSESAVITSDVNVSVSHQSDGEEDFSKNSVATIHFLHTVEPKRVRINTGKNTTLKFSERKEEAKRKRKNSNGNGQSVPELPTIKTPADVYRVFVDVVNGEYIPRKSIMKSRSRENSVCSDTSESSAPEFDGRTYFRNVSFEENTFSDLSDSFHEEEDRVQKKLSPVNGPLEAFSGTVVEKESLYMPVTSIAHPALPTIQEKNAEEQTTEVSEESTKRVSKFKAARIQQKK</sequence>
<dbReference type="CDD" id="cd23159">
    <property type="entry name" value="Prefoldin_URI1"/>
    <property type="match status" value="1"/>
</dbReference>
<feature type="compositionally biased region" description="Basic residues" evidence="19">
    <location>
        <begin position="480"/>
        <end position="493"/>
    </location>
</feature>
<evidence type="ECO:0000256" key="2">
    <source>
        <dbReference type="ARBA" id="ARBA00004173"/>
    </source>
</evidence>
<feature type="region of interest" description="Disordered" evidence="19">
    <location>
        <begin position="1"/>
        <end position="24"/>
    </location>
</feature>
<evidence type="ECO:0000256" key="14">
    <source>
        <dbReference type="ARBA" id="ARBA00038295"/>
    </source>
</evidence>
<keyword evidence="20" id="KW-1185">Reference proteome</keyword>
<evidence type="ECO:0000256" key="8">
    <source>
        <dbReference type="ARBA" id="ARBA00023015"/>
    </source>
</evidence>
<dbReference type="Gene3D" id="1.10.287.370">
    <property type="match status" value="1"/>
</dbReference>
<dbReference type="GO" id="GO:0003682">
    <property type="term" value="F:chromatin binding"/>
    <property type="evidence" value="ECO:0000318"/>
    <property type="project" value="GO_Central"/>
</dbReference>
<dbReference type="OMA" id="MNIEVPQ"/>
<evidence type="ECO:0000256" key="12">
    <source>
        <dbReference type="ARBA" id="ARBA00023272"/>
    </source>
</evidence>
<comment type="subunit">
    <text evidence="16">Homodimer. Component of the PAQosome complex which is responsible for the biogenesis of several protein complexes and which consists of R2TP complex members RUVBL1, RUVBL2, RPAP3 and PIH1D1, URI complex members PFDN2, PFDN6, PDRG1, UXT and URI1 as well as ASDURF, POLR2E and DNAAF10/WDR92. Interacts with POLR2E/RPB5, RUVBL2 and RUVBL1. Interacts with PFDN2, PFDN4 and STAP1; the interactions are phosphorylation-dependent and occur in a growth-dependent manner in the mitochondrion. Interacts with UXT. Interacts with PPP1CC; the interaction is phosphorylation-dependent and occurs in a growth factor-dependent manner. Interacts (via the middle C-terminal region) with GTF2F1 and GTF2F2. Interacts with DMAP1. Interacts with TSC1 and TSC2. Interacts with PRPF8 and EFTUD2 in a ZNHIT2-dependent manner.</text>
</comment>
<dbReference type="GO" id="GO:0003714">
    <property type="term" value="F:transcription corepressor activity"/>
    <property type="evidence" value="ECO:0000318"/>
    <property type="project" value="GO_Central"/>
</dbReference>
<dbReference type="GO" id="GO:0042771">
    <property type="term" value="P:intrinsic apoptotic signaling pathway in response to DNA damage by p53 class mediator"/>
    <property type="evidence" value="ECO:0000318"/>
    <property type="project" value="GO_Central"/>
</dbReference>
<dbReference type="Pfam" id="PF02996">
    <property type="entry name" value="Prefoldin"/>
    <property type="match status" value="1"/>
</dbReference>
<dbReference type="FunFam" id="1.10.287.370:FF:000008">
    <property type="entry name" value="unconventional prefoldin RPB5 interactor 1"/>
    <property type="match status" value="1"/>
</dbReference>
<dbReference type="PaxDb" id="8355-A0A1L8GL91"/>
<keyword evidence="11" id="KW-0539">Nucleus</keyword>
<dbReference type="PANTHER" id="PTHR15111:SF0">
    <property type="entry name" value="UNCONVENTIONAL PREFOLDIN RPB5 INTERACTOR 1"/>
    <property type="match status" value="1"/>
</dbReference>
<evidence type="ECO:0000256" key="6">
    <source>
        <dbReference type="ARBA" id="ARBA00022491"/>
    </source>
</evidence>
<evidence type="ECO:0000256" key="13">
    <source>
        <dbReference type="ARBA" id="ARBA00023273"/>
    </source>
</evidence>
<dbReference type="GO" id="GO:0030425">
    <property type="term" value="C:dendrite"/>
    <property type="evidence" value="ECO:0007669"/>
    <property type="project" value="UniProtKB-SubCell"/>
</dbReference>
<comment type="function">
    <text evidence="15">Plays a central role in maintaining S6K1 signaling and BAD phosphorylation under normal growth conditions thereby protecting cells from potential deleterious effects of sustained S6K1 signaling. The URI1-PPP1CC complex acts as a central component of a negative feedback mechanism that counteracts excessive S6K1 survival signaling to BAD in response to growth factors. Mediates inhibition of PPP1CC phosphatase activity in mitochondria. Coordinates the regulation of nutrient-sensitive gene expression availability in a mTOR-dependent manner. Seems to be a scaffolding protein able to assemble a prefoldin-like complex that contains PFDs and proteins with roles in transcription and ubiquitination.</text>
</comment>
<name>A0A1L8GL91_XENLA</name>
<evidence type="ECO:0000256" key="5">
    <source>
        <dbReference type="ARBA" id="ARBA00022490"/>
    </source>
</evidence>
<keyword evidence="13" id="KW-0966">Cell projection</keyword>
<dbReference type="PANTHER" id="PTHR15111">
    <property type="entry name" value="RNA POLYMERASE II SUBUNIT 5-MEDIATING PROTEIN NNX3"/>
    <property type="match status" value="1"/>
</dbReference>
<evidence type="ECO:0000313" key="21">
    <source>
        <dbReference type="RefSeq" id="XP_041445263.1"/>
    </source>
</evidence>
<dbReference type="GO" id="GO:0000122">
    <property type="term" value="P:negative regulation of transcription by RNA polymerase II"/>
    <property type="evidence" value="ECO:0000318"/>
    <property type="project" value="GO_Central"/>
</dbReference>
<dbReference type="GO" id="GO:0019212">
    <property type="term" value="F:phosphatase inhibitor activity"/>
    <property type="evidence" value="ECO:0000318"/>
    <property type="project" value="GO_Central"/>
</dbReference>
<keyword evidence="7" id="KW-0597">Phosphoprotein</keyword>
<evidence type="ECO:0000256" key="15">
    <source>
        <dbReference type="ARBA" id="ARBA00053952"/>
    </source>
</evidence>